<protein>
    <submittedName>
        <fullName evidence="1">Down syndrome cell adhesion molecule-like protein Dscam2</fullName>
    </submittedName>
</protein>
<reference evidence="1" key="1">
    <citation type="submission" date="2020-07" db="EMBL/GenBank/DDBJ databases">
        <title>Multicomponent nature underlies the extraordinary mechanical properties of spider dragline silk.</title>
        <authorList>
            <person name="Kono N."/>
            <person name="Nakamura H."/>
            <person name="Mori M."/>
            <person name="Yoshida Y."/>
            <person name="Ohtoshi R."/>
            <person name="Malay A.D."/>
            <person name="Moran D.A.P."/>
            <person name="Tomita M."/>
            <person name="Numata K."/>
            <person name="Arakawa K."/>
        </authorList>
    </citation>
    <scope>NUCLEOTIDE SEQUENCE</scope>
</reference>
<dbReference type="EMBL" id="BMAO01031433">
    <property type="protein sequence ID" value="GFQ75007.1"/>
    <property type="molecule type" value="Genomic_DNA"/>
</dbReference>
<evidence type="ECO:0000313" key="1">
    <source>
        <dbReference type="EMBL" id="GFQ75007.1"/>
    </source>
</evidence>
<sequence>MGGQFLVYIPKIQPFITSGGHQTPCEDQLDLLTLTGAEASNNVYETHLENKHRFDLHHRSQSFKAEDLLLYDWPRKESNIFKGPFVTVRPVGAMCYEIKSETQRKLIKVVKV</sequence>
<dbReference type="OrthoDB" id="6426641at2759"/>
<dbReference type="Proteomes" id="UP000887116">
    <property type="component" value="Unassembled WGS sequence"/>
</dbReference>
<gene>
    <name evidence="1" type="primary">Dscam2_88</name>
    <name evidence="1" type="ORF">TNCT_237121</name>
</gene>
<keyword evidence="2" id="KW-1185">Reference proteome</keyword>
<dbReference type="AlphaFoldDB" id="A0A8X6FAR6"/>
<accession>A0A8X6FAR6</accession>
<organism evidence="1 2">
    <name type="scientific">Trichonephila clavata</name>
    <name type="common">Joro spider</name>
    <name type="synonym">Nephila clavata</name>
    <dbReference type="NCBI Taxonomy" id="2740835"/>
    <lineage>
        <taxon>Eukaryota</taxon>
        <taxon>Metazoa</taxon>
        <taxon>Ecdysozoa</taxon>
        <taxon>Arthropoda</taxon>
        <taxon>Chelicerata</taxon>
        <taxon>Arachnida</taxon>
        <taxon>Araneae</taxon>
        <taxon>Araneomorphae</taxon>
        <taxon>Entelegynae</taxon>
        <taxon>Araneoidea</taxon>
        <taxon>Nephilidae</taxon>
        <taxon>Trichonephila</taxon>
    </lineage>
</organism>
<evidence type="ECO:0000313" key="2">
    <source>
        <dbReference type="Proteomes" id="UP000887116"/>
    </source>
</evidence>
<proteinExistence type="predicted"/>
<name>A0A8X6FAR6_TRICU</name>
<comment type="caution">
    <text evidence="1">The sequence shown here is derived from an EMBL/GenBank/DDBJ whole genome shotgun (WGS) entry which is preliminary data.</text>
</comment>